<keyword evidence="2" id="KW-1185">Reference proteome</keyword>
<evidence type="ECO:0000313" key="1">
    <source>
        <dbReference type="EMBL" id="GEO82964.1"/>
    </source>
</evidence>
<protein>
    <submittedName>
        <fullName evidence="1">Uncharacterized protein</fullName>
    </submittedName>
</protein>
<dbReference type="Proteomes" id="UP000321567">
    <property type="component" value="Unassembled WGS sequence"/>
</dbReference>
<sequence>MRYILCVKITRVETDGDRGLSREPEIQHNPWSDEAFDSTILEKGTVMMNRFFLVARALGLTKAVEFNRHWSEHSPAEEGAFQRALARKTSPLAPTPWVWL</sequence>
<gene>
    <name evidence="1" type="ORF">ROR02_30950</name>
</gene>
<organism evidence="1 2">
    <name type="scientific">Pararhodospirillum oryzae</name>
    <dbReference type="NCBI Taxonomy" id="478448"/>
    <lineage>
        <taxon>Bacteria</taxon>
        <taxon>Pseudomonadati</taxon>
        <taxon>Pseudomonadota</taxon>
        <taxon>Alphaproteobacteria</taxon>
        <taxon>Rhodospirillales</taxon>
        <taxon>Rhodospirillaceae</taxon>
        <taxon>Pararhodospirillum</taxon>
    </lineage>
</organism>
<proteinExistence type="predicted"/>
<comment type="caution">
    <text evidence="1">The sequence shown here is derived from an EMBL/GenBank/DDBJ whole genome shotgun (WGS) entry which is preliminary data.</text>
</comment>
<accession>A0A512HBZ2</accession>
<dbReference type="EMBL" id="BJZO01000136">
    <property type="protein sequence ID" value="GEO82964.1"/>
    <property type="molecule type" value="Genomic_DNA"/>
</dbReference>
<reference evidence="1 2" key="1">
    <citation type="submission" date="2019-07" db="EMBL/GenBank/DDBJ databases">
        <title>Whole genome shotgun sequence of Rhodospirillum oryzae NBRC 107573.</title>
        <authorList>
            <person name="Hosoyama A."/>
            <person name="Uohara A."/>
            <person name="Ohji S."/>
            <person name="Ichikawa N."/>
        </authorList>
    </citation>
    <scope>NUCLEOTIDE SEQUENCE [LARGE SCALE GENOMIC DNA]</scope>
    <source>
        <strain evidence="1 2">NBRC 107573</strain>
    </source>
</reference>
<evidence type="ECO:0000313" key="2">
    <source>
        <dbReference type="Proteomes" id="UP000321567"/>
    </source>
</evidence>
<name>A0A512HBZ2_9PROT</name>
<dbReference type="AlphaFoldDB" id="A0A512HBZ2"/>